<dbReference type="RefSeq" id="WP_110004884.1">
    <property type="nucleotide sequence ID" value="NZ_QGTX01000001.1"/>
</dbReference>
<sequence>MQQRRWHRATSSLIGALAFTAALSVTAPPALATPDKAEPLSVFPSDSLTVRDPAQLTGRRVNLPTQGCGAAITCGLVQQLNQLDGFDLDPRIAVRFDSAVDPAQAAAQITVQQANGGWRTGVDRVVWDPATNTLYAHPAEQLAPGTTYRLRVQGGPANKSIQDTFTTLSATDGLLDLRRQIDSGEAFRAVGITRPGLQVQGAFPATGTTVTWATDRGVTDPAPAPTPVPTAAIGGTIVFGDFQAPSWLTPDVTIPQTPTRDGGPRPVEAERLPFVAVLPPGTPPAGGWPVAVFGHGFTSSTNAVFLAAVENARNGIATIGTNVVGHGFGPDSAWSVTSGGRTTTIPAYGRGIDQDRDGDVEASEGSSATGASAAQSSRDALRQTVADNMTLIRSLGGTDVDGNGTPDLSGRNVTYFGQSFGGIYGTMLTGVDPAVTRSVLNVPGGPISEIARLSPAFRPLTTASLLAAGLLNSNDASRNFFQEQMPLRGEGPVTLTVPGAAAIQEYLARSTWLSRPGSPETFAPLIRPERVLVQVAFGDRTVPNPTSYTLVDAGDLWSRTSLYRNDKTANAANNPHGFLLQVVAPPPAQPLPAAFQGQAQVAAFLGQGQVIDPDGAGPVWEVPIADPATLLQLNFPQPALRP</sequence>
<dbReference type="InterPro" id="IPR032812">
    <property type="entry name" value="SbsA_Ig"/>
</dbReference>
<accession>A0A317QHS2</accession>
<keyword evidence="6" id="KW-1185">Reference proteome</keyword>
<dbReference type="InterPro" id="IPR029058">
    <property type="entry name" value="AB_hydrolase_fold"/>
</dbReference>
<gene>
    <name evidence="5" type="ORF">JD79_01367</name>
</gene>
<feature type="chain" id="PRO_5016438496" description="SbsA Ig-like domain-containing protein" evidence="3">
    <location>
        <begin position="33"/>
        <end position="642"/>
    </location>
</feature>
<dbReference type="Gene3D" id="3.40.50.1820">
    <property type="entry name" value="alpha/beta hydrolase"/>
    <property type="match status" value="1"/>
</dbReference>
<dbReference type="Pfam" id="PF13205">
    <property type="entry name" value="Big_5"/>
    <property type="match status" value="1"/>
</dbReference>
<dbReference type="OrthoDB" id="63034at2"/>
<feature type="domain" description="SbsA Ig-like" evidence="4">
    <location>
        <begin position="84"/>
        <end position="163"/>
    </location>
</feature>
<evidence type="ECO:0000313" key="5">
    <source>
        <dbReference type="EMBL" id="PWW22216.1"/>
    </source>
</evidence>
<feature type="region of interest" description="Disordered" evidence="2">
    <location>
        <begin position="345"/>
        <end position="378"/>
    </location>
</feature>
<name>A0A317QHS2_9ACTN</name>
<keyword evidence="1 3" id="KW-0732">Signal</keyword>
<feature type="compositionally biased region" description="Low complexity" evidence="2">
    <location>
        <begin position="363"/>
        <end position="377"/>
    </location>
</feature>
<dbReference type="EMBL" id="QGTX01000001">
    <property type="protein sequence ID" value="PWW22216.1"/>
    <property type="molecule type" value="Genomic_DNA"/>
</dbReference>
<dbReference type="Proteomes" id="UP000246661">
    <property type="component" value="Unassembled WGS sequence"/>
</dbReference>
<evidence type="ECO:0000259" key="4">
    <source>
        <dbReference type="Pfam" id="PF13205"/>
    </source>
</evidence>
<dbReference type="InterPro" id="IPR014755">
    <property type="entry name" value="Cu-Rt/internalin_Ig-like"/>
</dbReference>
<evidence type="ECO:0000256" key="2">
    <source>
        <dbReference type="SAM" id="MobiDB-lite"/>
    </source>
</evidence>
<proteinExistence type="predicted"/>
<organism evidence="5 6">
    <name type="scientific">Geodermatophilus normandii</name>
    <dbReference type="NCBI Taxonomy" id="1137989"/>
    <lineage>
        <taxon>Bacteria</taxon>
        <taxon>Bacillati</taxon>
        <taxon>Actinomycetota</taxon>
        <taxon>Actinomycetes</taxon>
        <taxon>Geodermatophilales</taxon>
        <taxon>Geodermatophilaceae</taxon>
        <taxon>Geodermatophilus</taxon>
    </lineage>
</organism>
<comment type="caution">
    <text evidence="5">The sequence shown here is derived from an EMBL/GenBank/DDBJ whole genome shotgun (WGS) entry which is preliminary data.</text>
</comment>
<feature type="signal peptide" evidence="3">
    <location>
        <begin position="1"/>
        <end position="32"/>
    </location>
</feature>
<dbReference type="SUPFAM" id="SSF53474">
    <property type="entry name" value="alpha/beta-Hydrolases"/>
    <property type="match status" value="1"/>
</dbReference>
<dbReference type="Gene3D" id="2.60.40.1220">
    <property type="match status" value="1"/>
</dbReference>
<protein>
    <recommendedName>
        <fullName evidence="4">SbsA Ig-like domain-containing protein</fullName>
    </recommendedName>
</protein>
<dbReference type="AlphaFoldDB" id="A0A317QHS2"/>
<evidence type="ECO:0000256" key="1">
    <source>
        <dbReference type="ARBA" id="ARBA00022729"/>
    </source>
</evidence>
<evidence type="ECO:0000256" key="3">
    <source>
        <dbReference type="SAM" id="SignalP"/>
    </source>
</evidence>
<evidence type="ECO:0000313" key="6">
    <source>
        <dbReference type="Proteomes" id="UP000246661"/>
    </source>
</evidence>
<reference evidence="6" key="1">
    <citation type="submission" date="2018-05" db="EMBL/GenBank/DDBJ databases">
        <authorList>
            <person name="Klenk H.-P."/>
            <person name="Huntemann M."/>
            <person name="Clum A."/>
            <person name="Pillay M."/>
            <person name="Palaniappan K."/>
            <person name="Varghese N."/>
            <person name="Mikhailova N."/>
            <person name="Stamatis D."/>
            <person name="Reddy T."/>
            <person name="Daum C."/>
            <person name="Shapiro N."/>
            <person name="Ivanova N."/>
            <person name="Kyrpides N."/>
            <person name="Woyke T."/>
        </authorList>
    </citation>
    <scope>NUCLEOTIDE SEQUENCE [LARGE SCALE GENOMIC DNA]</scope>
    <source>
        <strain evidence="6">DSM 45417</strain>
    </source>
</reference>